<organism evidence="2">
    <name type="scientific">uncultured Caudovirales phage</name>
    <dbReference type="NCBI Taxonomy" id="2100421"/>
    <lineage>
        <taxon>Viruses</taxon>
        <taxon>Duplodnaviria</taxon>
        <taxon>Heunggongvirae</taxon>
        <taxon>Uroviricota</taxon>
        <taxon>Caudoviricetes</taxon>
        <taxon>Peduoviridae</taxon>
        <taxon>Maltschvirus</taxon>
        <taxon>Maltschvirus maltsch</taxon>
    </lineage>
</organism>
<accession>A0A2H4J575</accession>
<protein>
    <submittedName>
        <fullName evidence="2">Uncharacterized protein</fullName>
    </submittedName>
</protein>
<proteinExistence type="predicted"/>
<name>A0A2H4J575_9CAUD</name>
<reference evidence="2" key="1">
    <citation type="submission" date="2017-06" db="EMBL/GenBank/DDBJ databases">
        <title>Novel phages from South African skin metaviromes.</title>
        <authorList>
            <person name="van Zyl L.J."/>
            <person name="Abrahams Y."/>
            <person name="Stander E.A."/>
            <person name="Kirby B.M."/>
            <person name="Clavaud C."/>
            <person name="Farcet C."/>
            <person name="Breton L."/>
            <person name="Trindade M.I."/>
        </authorList>
    </citation>
    <scope>NUCLEOTIDE SEQUENCE</scope>
</reference>
<sequence length="404" mass="45495">MVYNVIGKKTVRLLILLKERNLGEKEMKKLVLLASIVALLLLAACGNKSSEDKAGNTEAQNTDEQVEDLTEEGPKNFEIKEKIDQLGNQGFPTEKSSVSDDIGIFEKEGETYFVSPIEEPSEGLVKLSVSILKDGEWTVKDKITDISKAVYNLDSVTLSDNQSVGNVYFDYMQFGSNYYISVRKEFFGTTPPELPNALSEIYKFTFTSDGDVKSEKLISNTDEGNDFFDKVIGKDKQYFMTTKGENEFVVYDDNGNDVYHGTDASSVDFQFGLNYFLINDTLYSGPIRSMKGYDLKNNDLIWNEDGSEKEFQFIDAIGKEIEQVQLLENGYYTLSNYGSDNVSLNYSEFSEDGLNPIVNSIQIPSDLDVENAMFTMNEDSVNVYTTVIYKGKPTVQKYVISRID</sequence>
<gene>
    <name evidence="2" type="ORF">7F23_60</name>
</gene>
<evidence type="ECO:0000256" key="1">
    <source>
        <dbReference type="SAM" id="MobiDB-lite"/>
    </source>
</evidence>
<feature type="region of interest" description="Disordered" evidence="1">
    <location>
        <begin position="49"/>
        <end position="74"/>
    </location>
</feature>
<evidence type="ECO:0000313" key="2">
    <source>
        <dbReference type="EMBL" id="ASN69173.1"/>
    </source>
</evidence>
<dbReference type="EMBL" id="MF417886">
    <property type="protein sequence ID" value="ASN69173.1"/>
    <property type="molecule type" value="Genomic_DNA"/>
</dbReference>